<organism evidence="1 2">
    <name type="scientific">Perkinsus olseni</name>
    <name type="common">Perkinsus atlanticus</name>
    <dbReference type="NCBI Taxonomy" id="32597"/>
    <lineage>
        <taxon>Eukaryota</taxon>
        <taxon>Sar</taxon>
        <taxon>Alveolata</taxon>
        <taxon>Perkinsozoa</taxon>
        <taxon>Perkinsea</taxon>
        <taxon>Perkinsida</taxon>
        <taxon>Perkinsidae</taxon>
        <taxon>Perkinsus</taxon>
    </lineage>
</organism>
<dbReference type="Proteomes" id="UP000574390">
    <property type="component" value="Unassembled WGS sequence"/>
</dbReference>
<feature type="non-terminal residue" evidence="1">
    <location>
        <position position="1"/>
    </location>
</feature>
<evidence type="ECO:0000313" key="1">
    <source>
        <dbReference type="EMBL" id="KAF4741025.1"/>
    </source>
</evidence>
<sequence length="115" mass="12323">WGIVKRALTAADNVIGPRETNQAAIIPEDVSKFLFETRGSFFGKLEAARDAVLTGICLGLRPGELLGIRARDIHCAFGSMDLLVTVNLVSRFELGKGYAKPSTEDGLLALGAYSL</sequence>
<feature type="non-terminal residue" evidence="1">
    <location>
        <position position="115"/>
    </location>
</feature>
<name>A0A7J6T7F3_PEROL</name>
<accession>A0A7J6T7F3</accession>
<dbReference type="EMBL" id="JABANM010009378">
    <property type="protein sequence ID" value="KAF4741025.1"/>
    <property type="molecule type" value="Genomic_DNA"/>
</dbReference>
<gene>
    <name evidence="1" type="ORF">FOZ62_013445</name>
</gene>
<evidence type="ECO:0000313" key="2">
    <source>
        <dbReference type="Proteomes" id="UP000574390"/>
    </source>
</evidence>
<reference evidence="1 2" key="1">
    <citation type="submission" date="2020-04" db="EMBL/GenBank/DDBJ databases">
        <title>Perkinsus olseni comparative genomics.</title>
        <authorList>
            <person name="Bogema D.R."/>
        </authorList>
    </citation>
    <scope>NUCLEOTIDE SEQUENCE [LARGE SCALE GENOMIC DNA]</scope>
    <source>
        <strain evidence="1">ATCC PRA-205</strain>
    </source>
</reference>
<proteinExistence type="predicted"/>
<protein>
    <submittedName>
        <fullName evidence="1">Uncharacterized protein</fullName>
    </submittedName>
</protein>
<comment type="caution">
    <text evidence="1">The sequence shown here is derived from an EMBL/GenBank/DDBJ whole genome shotgun (WGS) entry which is preliminary data.</text>
</comment>
<dbReference type="AlphaFoldDB" id="A0A7J6T7F3"/>